<dbReference type="GO" id="GO:0005524">
    <property type="term" value="F:ATP binding"/>
    <property type="evidence" value="ECO:0007669"/>
    <property type="project" value="UniProtKB-UniRule"/>
</dbReference>
<sequence length="268" mass="29766">MYKIMVISSPNRILDVVAVKTPKLRGQAWVCYSEVTAASNAVQQMQNFPIYDKPMKRNQKLLEEAPSPVLTPGLWKVIGDVAVVAAASVSYIGVGMNEFPLDERGFFYLMEMNTRIQVEHPVTEMISSTDLIEEQIRIAMGKKLWQQRLLTNSLITMVLGVVSVAIFQSLQVPSFLRRRADPKNVISIILGGGPGIRLFPLTKRAATPALLNSKEKRKILLAMADALENNESMMRLKNGADVADAEEAGYDKSRVVYYQLYDAGVSKG</sequence>
<dbReference type="SUPFAM" id="SSF56059">
    <property type="entry name" value="Glutathione synthetase ATP-binding domain-like"/>
    <property type="match status" value="1"/>
</dbReference>
<keyword evidence="1" id="KW-0067">ATP-binding</keyword>
<dbReference type="PROSITE" id="PS00867">
    <property type="entry name" value="CPSASE_2"/>
    <property type="match status" value="1"/>
</dbReference>
<dbReference type="InterPro" id="IPR012677">
    <property type="entry name" value="Nucleotide-bd_a/b_plait_sf"/>
</dbReference>
<keyword evidence="2" id="KW-0812">Transmembrane</keyword>
<organism evidence="4 5">
    <name type="scientific">Clitoria ternatea</name>
    <name type="common">Butterfly pea</name>
    <dbReference type="NCBI Taxonomy" id="43366"/>
    <lineage>
        <taxon>Eukaryota</taxon>
        <taxon>Viridiplantae</taxon>
        <taxon>Streptophyta</taxon>
        <taxon>Embryophyta</taxon>
        <taxon>Tracheophyta</taxon>
        <taxon>Spermatophyta</taxon>
        <taxon>Magnoliopsida</taxon>
        <taxon>eudicotyledons</taxon>
        <taxon>Gunneridae</taxon>
        <taxon>Pentapetalae</taxon>
        <taxon>rosids</taxon>
        <taxon>fabids</taxon>
        <taxon>Fabales</taxon>
        <taxon>Fabaceae</taxon>
        <taxon>Papilionoideae</taxon>
        <taxon>50 kb inversion clade</taxon>
        <taxon>NPAAA clade</taxon>
        <taxon>indigoferoid/millettioid clade</taxon>
        <taxon>Phaseoleae</taxon>
        <taxon>Clitoria</taxon>
    </lineage>
</organism>
<dbReference type="InterPro" id="IPR016162">
    <property type="entry name" value="Ald_DH_N"/>
</dbReference>
<dbReference type="InterPro" id="IPR011761">
    <property type="entry name" value="ATP-grasp"/>
</dbReference>
<protein>
    <recommendedName>
        <fullName evidence="3">ATP-grasp domain-containing protein</fullName>
    </recommendedName>
</protein>
<dbReference type="Gene3D" id="3.30.70.330">
    <property type="match status" value="1"/>
</dbReference>
<dbReference type="Pfam" id="PF00483">
    <property type="entry name" value="NTP_transferase"/>
    <property type="match status" value="1"/>
</dbReference>
<reference evidence="4 5" key="1">
    <citation type="submission" date="2024-01" db="EMBL/GenBank/DDBJ databases">
        <title>The genomes of 5 underutilized Papilionoideae crops provide insights into root nodulation and disease resistance.</title>
        <authorList>
            <person name="Yuan L."/>
        </authorList>
    </citation>
    <scope>NUCLEOTIDE SEQUENCE [LARGE SCALE GENOMIC DNA]</scope>
    <source>
        <strain evidence="4">LY-2023</strain>
        <tissue evidence="4">Leaf</tissue>
    </source>
</reference>
<dbReference type="GO" id="GO:0003676">
    <property type="term" value="F:nucleic acid binding"/>
    <property type="evidence" value="ECO:0007669"/>
    <property type="project" value="InterPro"/>
</dbReference>
<keyword evidence="2" id="KW-0472">Membrane</keyword>
<dbReference type="AlphaFoldDB" id="A0AAN9J7D7"/>
<evidence type="ECO:0000313" key="5">
    <source>
        <dbReference type="Proteomes" id="UP001359559"/>
    </source>
</evidence>
<dbReference type="PROSITE" id="PS50975">
    <property type="entry name" value="ATP_GRASP"/>
    <property type="match status" value="1"/>
</dbReference>
<dbReference type="InterPro" id="IPR005479">
    <property type="entry name" value="CPAse_ATP-bd"/>
</dbReference>
<proteinExistence type="predicted"/>
<dbReference type="InterPro" id="IPR051602">
    <property type="entry name" value="ACC_Biotin_Carboxylase"/>
</dbReference>
<dbReference type="Gene3D" id="3.30.470.20">
    <property type="entry name" value="ATP-grasp fold, B domain"/>
    <property type="match status" value="1"/>
</dbReference>
<gene>
    <name evidence="4" type="ORF">RJT34_16426</name>
</gene>
<dbReference type="Pfam" id="PF02786">
    <property type="entry name" value="CPSase_L_D2"/>
    <property type="match status" value="1"/>
</dbReference>
<dbReference type="Proteomes" id="UP001359559">
    <property type="component" value="Unassembled WGS sequence"/>
</dbReference>
<evidence type="ECO:0000259" key="3">
    <source>
        <dbReference type="PROSITE" id="PS50975"/>
    </source>
</evidence>
<dbReference type="InterPro" id="IPR035979">
    <property type="entry name" value="RBD_domain_sf"/>
</dbReference>
<name>A0AAN9J7D7_CLITE</name>
<evidence type="ECO:0000313" key="4">
    <source>
        <dbReference type="EMBL" id="KAK7293558.1"/>
    </source>
</evidence>
<dbReference type="PANTHER" id="PTHR48095">
    <property type="entry name" value="PYRUVATE CARBOXYLASE SUBUNIT A"/>
    <property type="match status" value="1"/>
</dbReference>
<comment type="caution">
    <text evidence="4">The sequence shown here is derived from an EMBL/GenBank/DDBJ whole genome shotgun (WGS) entry which is preliminary data.</text>
</comment>
<dbReference type="EMBL" id="JAYKXN010000004">
    <property type="protein sequence ID" value="KAK7293558.1"/>
    <property type="molecule type" value="Genomic_DNA"/>
</dbReference>
<feature type="transmembrane region" description="Helical" evidence="2">
    <location>
        <begin position="149"/>
        <end position="170"/>
    </location>
</feature>
<evidence type="ECO:0000256" key="2">
    <source>
        <dbReference type="SAM" id="Phobius"/>
    </source>
</evidence>
<accession>A0AAN9J7D7</accession>
<keyword evidence="1" id="KW-0547">Nucleotide-binding</keyword>
<dbReference type="SUPFAM" id="SSF54928">
    <property type="entry name" value="RNA-binding domain, RBD"/>
    <property type="match status" value="1"/>
</dbReference>
<dbReference type="PANTHER" id="PTHR48095:SF2">
    <property type="entry name" value="BIOTIN CARBOXYLASE, CHLOROPLASTIC"/>
    <property type="match status" value="1"/>
</dbReference>
<dbReference type="Gene3D" id="3.40.605.10">
    <property type="entry name" value="Aldehyde Dehydrogenase, Chain A, domain 1"/>
    <property type="match status" value="1"/>
</dbReference>
<dbReference type="GO" id="GO:0046872">
    <property type="term" value="F:metal ion binding"/>
    <property type="evidence" value="ECO:0007669"/>
    <property type="project" value="InterPro"/>
</dbReference>
<keyword evidence="5" id="KW-1185">Reference proteome</keyword>
<keyword evidence="2" id="KW-1133">Transmembrane helix</keyword>
<dbReference type="GO" id="GO:0016491">
    <property type="term" value="F:oxidoreductase activity"/>
    <property type="evidence" value="ECO:0007669"/>
    <property type="project" value="InterPro"/>
</dbReference>
<dbReference type="InterPro" id="IPR005835">
    <property type="entry name" value="NTP_transferase_dom"/>
</dbReference>
<feature type="domain" description="ATP-grasp" evidence="3">
    <location>
        <begin position="80"/>
        <end position="140"/>
    </location>
</feature>
<evidence type="ECO:0000256" key="1">
    <source>
        <dbReference type="PROSITE-ProRule" id="PRU00409"/>
    </source>
</evidence>